<proteinExistence type="predicted"/>
<gene>
    <name evidence="1" type="ORF">MGAL_10B092076</name>
</gene>
<comment type="caution">
    <text evidence="1">The sequence shown here is derived from an EMBL/GenBank/DDBJ whole genome shotgun (WGS) entry which is preliminary data.</text>
</comment>
<dbReference type="SUPFAM" id="SSF47986">
    <property type="entry name" value="DEATH domain"/>
    <property type="match status" value="2"/>
</dbReference>
<keyword evidence="2" id="KW-1185">Reference proteome</keyword>
<sequence>MEDTKKILQKFYVNLRNNVNATAVYREVLGLSQFDRELIIAQRTNTEAVDKLVDIVGSRSTRSFVSFVDALKKHDHIEIVDNILLVAKQNYPQIHRVLVTPTATVTPSNTELTQIAYEDVMQWVEELNKSKQWKKLATKMKLNYQTVKDLEKEEEPVDAFFHQHCSNLTIKRFLNYLTKAGLTSVLAMVRNRIDERYDSSGFQQTSLQEEGNNAPVPAELSYDTHATVQPMNFLNRDDSIIDNTQIPCNDNKPSSPLISKRTNIGSVSNNDTSFNIGNVDNLTMIYTMQGDTKSSLSDTDGSMKPAEIEKNILVDDEEVVNQQEDATTIWE</sequence>
<accession>A0A8B6CEX9</accession>
<evidence type="ECO:0008006" key="3">
    <source>
        <dbReference type="Google" id="ProtNLM"/>
    </source>
</evidence>
<organism evidence="1 2">
    <name type="scientific">Mytilus galloprovincialis</name>
    <name type="common">Mediterranean mussel</name>
    <dbReference type="NCBI Taxonomy" id="29158"/>
    <lineage>
        <taxon>Eukaryota</taxon>
        <taxon>Metazoa</taxon>
        <taxon>Spiralia</taxon>
        <taxon>Lophotrochozoa</taxon>
        <taxon>Mollusca</taxon>
        <taxon>Bivalvia</taxon>
        <taxon>Autobranchia</taxon>
        <taxon>Pteriomorphia</taxon>
        <taxon>Mytilida</taxon>
        <taxon>Mytiloidea</taxon>
        <taxon>Mytilidae</taxon>
        <taxon>Mytilinae</taxon>
        <taxon>Mytilus</taxon>
    </lineage>
</organism>
<dbReference type="Proteomes" id="UP000596742">
    <property type="component" value="Unassembled WGS sequence"/>
</dbReference>
<protein>
    <recommendedName>
        <fullName evidence="3">Death domain-containing protein</fullName>
    </recommendedName>
</protein>
<dbReference type="CDD" id="cd01671">
    <property type="entry name" value="CARD"/>
    <property type="match status" value="1"/>
</dbReference>
<name>A0A8B6CEX9_MYTGA</name>
<dbReference type="EMBL" id="UYJE01001552">
    <property type="protein sequence ID" value="VDI03010.1"/>
    <property type="molecule type" value="Genomic_DNA"/>
</dbReference>
<dbReference type="AlphaFoldDB" id="A0A8B6CEX9"/>
<dbReference type="OrthoDB" id="10310988at2759"/>
<dbReference type="InterPro" id="IPR011029">
    <property type="entry name" value="DEATH-like_dom_sf"/>
</dbReference>
<reference evidence="1" key="1">
    <citation type="submission" date="2018-11" db="EMBL/GenBank/DDBJ databases">
        <authorList>
            <person name="Alioto T."/>
            <person name="Alioto T."/>
        </authorList>
    </citation>
    <scope>NUCLEOTIDE SEQUENCE</scope>
</reference>
<evidence type="ECO:0000313" key="1">
    <source>
        <dbReference type="EMBL" id="VDI03010.1"/>
    </source>
</evidence>
<dbReference type="Gene3D" id="1.10.533.10">
    <property type="entry name" value="Death Domain, Fas"/>
    <property type="match status" value="2"/>
</dbReference>
<evidence type="ECO:0000313" key="2">
    <source>
        <dbReference type="Proteomes" id="UP000596742"/>
    </source>
</evidence>